<protein>
    <recommendedName>
        <fullName evidence="5">Aminopeptidase N</fullName>
        <ecNumber evidence="4">3.4.11.2</ecNumber>
    </recommendedName>
    <alternativeName>
        <fullName evidence="11">Alanine aminopeptidase</fullName>
    </alternativeName>
    <alternativeName>
        <fullName evidence="12">Lysyl aminopeptidase</fullName>
    </alternativeName>
</protein>
<dbReference type="PRINTS" id="PR00756">
    <property type="entry name" value="ALADIPTASE"/>
</dbReference>
<keyword evidence="6" id="KW-0645">Protease</keyword>
<comment type="similarity">
    <text evidence="3">Belongs to the peptidase M1 family.</text>
</comment>
<dbReference type="GO" id="GO:0006508">
    <property type="term" value="P:proteolysis"/>
    <property type="evidence" value="ECO:0007669"/>
    <property type="project" value="UniProtKB-KW"/>
</dbReference>
<proteinExistence type="inferred from homology"/>
<evidence type="ECO:0000256" key="12">
    <source>
        <dbReference type="ARBA" id="ARBA00031533"/>
    </source>
</evidence>
<name>A0A9Q9IQU6_9ACTN</name>
<sequence length="501" mass="53484">MLGRVRRPPSHRSTASRRKTAAHPGAAGRRRAPRVVAALAALAVLAGCTAPAEGRTLRSPQPLDAGNRDGTSTPVADPVYPSYGNPGIDVLHYGLALTWAPPTKTLTGTATLKLRVLRADQALRLDLTGPYAVTATTVDGAAATGRVGGGKLTVDRAVTAGSTLTLVVQYQGTPAPVPMPSHRGDAEPLGLTVTGDGGLWTMQEPYGASTWYPSNDQPSDKALYDISVTVPDGWEAVAGGTPGPVRGSTFTYSSDRPVATYLTTLAVGQYQQERLTGPRGLPITLWTRPGVDDAMLPVLRKAPEQLRWLESRFGQYPFPSAGAVVVPSDSAMETQQMVTVGGSLGKYPAALDTVMLHEYAHQWFGDTVGPSQWKDVWLNEGWATYAEALYAAERDGTGIEAWAKRARQRDAEVRQQLGPPGNPRSDSFAEGNVYVCPALMLYELHRQLGGPAFFALARAWVSQHAGTAQDRAAFTAFVNRQTGRDFTGLIDAWLDSPTTPA</sequence>
<evidence type="ECO:0000256" key="6">
    <source>
        <dbReference type="ARBA" id="ARBA00022670"/>
    </source>
</evidence>
<dbReference type="GO" id="GO:0008237">
    <property type="term" value="F:metallopeptidase activity"/>
    <property type="evidence" value="ECO:0007669"/>
    <property type="project" value="UniProtKB-KW"/>
</dbReference>
<dbReference type="GO" id="GO:0016285">
    <property type="term" value="F:alanyl aminopeptidase activity"/>
    <property type="evidence" value="ECO:0007669"/>
    <property type="project" value="UniProtKB-EC"/>
</dbReference>
<evidence type="ECO:0000256" key="11">
    <source>
        <dbReference type="ARBA" id="ARBA00029811"/>
    </source>
</evidence>
<dbReference type="InterPro" id="IPR014782">
    <property type="entry name" value="Peptidase_M1_dom"/>
</dbReference>
<dbReference type="InterPro" id="IPR042097">
    <property type="entry name" value="Aminopeptidase_N-like_N_sf"/>
</dbReference>
<keyword evidence="8" id="KW-0378">Hydrolase</keyword>
<dbReference type="Gene3D" id="2.60.40.1730">
    <property type="entry name" value="tricorn interacting facor f3 domain"/>
    <property type="match status" value="1"/>
</dbReference>
<evidence type="ECO:0000256" key="10">
    <source>
        <dbReference type="ARBA" id="ARBA00023049"/>
    </source>
</evidence>
<keyword evidence="10" id="KW-0482">Metalloprotease</keyword>
<evidence type="ECO:0000256" key="2">
    <source>
        <dbReference type="ARBA" id="ARBA00001947"/>
    </source>
</evidence>
<dbReference type="Pfam" id="PF01433">
    <property type="entry name" value="Peptidase_M1"/>
    <property type="match status" value="1"/>
</dbReference>
<dbReference type="CDD" id="cd09603">
    <property type="entry name" value="M1_APN_like"/>
    <property type="match status" value="1"/>
</dbReference>
<comment type="cofactor">
    <cofactor evidence="2">
        <name>Zn(2+)</name>
        <dbReference type="ChEBI" id="CHEBI:29105"/>
    </cofactor>
</comment>
<dbReference type="Proteomes" id="UP001058003">
    <property type="component" value="Chromosome"/>
</dbReference>
<dbReference type="GO" id="GO:0008270">
    <property type="term" value="F:zinc ion binding"/>
    <property type="evidence" value="ECO:0007669"/>
    <property type="project" value="InterPro"/>
</dbReference>
<dbReference type="SUPFAM" id="SSF55486">
    <property type="entry name" value="Metalloproteases ('zincins'), catalytic domain"/>
    <property type="match status" value="1"/>
</dbReference>
<dbReference type="AlphaFoldDB" id="A0A9Q9IQU6"/>
<keyword evidence="9" id="KW-0862">Zinc</keyword>
<dbReference type="InterPro" id="IPR001930">
    <property type="entry name" value="Peptidase_M1"/>
</dbReference>
<feature type="compositionally biased region" description="Basic residues" evidence="13">
    <location>
        <begin position="1"/>
        <end position="21"/>
    </location>
</feature>
<evidence type="ECO:0000256" key="8">
    <source>
        <dbReference type="ARBA" id="ARBA00022801"/>
    </source>
</evidence>
<evidence type="ECO:0000256" key="13">
    <source>
        <dbReference type="SAM" id="MobiDB-lite"/>
    </source>
</evidence>
<evidence type="ECO:0000256" key="5">
    <source>
        <dbReference type="ARBA" id="ARBA00015611"/>
    </source>
</evidence>
<dbReference type="InterPro" id="IPR050344">
    <property type="entry name" value="Peptidase_M1_aminopeptidases"/>
</dbReference>
<dbReference type="Gene3D" id="1.10.390.10">
    <property type="entry name" value="Neutral Protease Domain 2"/>
    <property type="match status" value="1"/>
</dbReference>
<dbReference type="SUPFAM" id="SSF63737">
    <property type="entry name" value="Leukotriene A4 hydrolase N-terminal domain"/>
    <property type="match status" value="1"/>
</dbReference>
<evidence type="ECO:0000256" key="7">
    <source>
        <dbReference type="ARBA" id="ARBA00022723"/>
    </source>
</evidence>
<keyword evidence="7" id="KW-0479">Metal-binding</keyword>
<gene>
    <name evidence="15" type="ORF">Daura_36035</name>
</gene>
<organism evidence="15 16">
    <name type="scientific">Dactylosporangium aurantiacum</name>
    <dbReference type="NCBI Taxonomy" id="35754"/>
    <lineage>
        <taxon>Bacteria</taxon>
        <taxon>Bacillati</taxon>
        <taxon>Actinomycetota</taxon>
        <taxon>Actinomycetes</taxon>
        <taxon>Micromonosporales</taxon>
        <taxon>Micromonosporaceae</taxon>
        <taxon>Dactylosporangium</taxon>
    </lineage>
</organism>
<evidence type="ECO:0000313" key="15">
    <source>
        <dbReference type="EMBL" id="UWZ59926.1"/>
    </source>
</evidence>
<dbReference type="KEGG" id="daur:Daura_36035"/>
<reference evidence="15" key="1">
    <citation type="submission" date="2021-04" db="EMBL/GenBank/DDBJ databases">
        <title>Dactylosporangium aurantiacum NRRL B-8018 full assembly.</title>
        <authorList>
            <person name="Hartkoorn R.C."/>
            <person name="Beaudoing E."/>
            <person name="Hot D."/>
        </authorList>
    </citation>
    <scope>NUCLEOTIDE SEQUENCE</scope>
    <source>
        <strain evidence="15">NRRL B-8018</strain>
    </source>
</reference>
<comment type="catalytic activity">
    <reaction evidence="1">
        <text>Release of an N-terminal amino acid, Xaa-|-Yaa- from a peptide, amide or arylamide. Xaa is preferably Ala, but may be most amino acids including Pro (slow action). When a terminal hydrophobic residue is followed by a prolyl residue, the two may be released as an intact Xaa-Pro dipeptide.</text>
        <dbReference type="EC" id="3.4.11.2"/>
    </reaction>
</comment>
<evidence type="ECO:0000256" key="3">
    <source>
        <dbReference type="ARBA" id="ARBA00010136"/>
    </source>
</evidence>
<dbReference type="EMBL" id="CP073767">
    <property type="protein sequence ID" value="UWZ59926.1"/>
    <property type="molecule type" value="Genomic_DNA"/>
</dbReference>
<accession>A0A9Q9IQU6</accession>
<feature type="region of interest" description="Disordered" evidence="13">
    <location>
        <begin position="53"/>
        <end position="76"/>
    </location>
</feature>
<feature type="region of interest" description="Disordered" evidence="13">
    <location>
        <begin position="1"/>
        <end position="30"/>
    </location>
</feature>
<evidence type="ECO:0000256" key="4">
    <source>
        <dbReference type="ARBA" id="ARBA00012564"/>
    </source>
</evidence>
<feature type="domain" description="Peptidase M1 membrane alanine aminopeptidase" evidence="14">
    <location>
        <begin position="301"/>
        <end position="493"/>
    </location>
</feature>
<dbReference type="InterPro" id="IPR027268">
    <property type="entry name" value="Peptidase_M4/M1_CTD_sf"/>
</dbReference>
<dbReference type="PANTHER" id="PTHR11533">
    <property type="entry name" value="PROTEASE M1 ZINC METALLOPROTEASE"/>
    <property type="match status" value="1"/>
</dbReference>
<keyword evidence="16" id="KW-1185">Reference proteome</keyword>
<evidence type="ECO:0000259" key="14">
    <source>
        <dbReference type="Pfam" id="PF01433"/>
    </source>
</evidence>
<evidence type="ECO:0000256" key="1">
    <source>
        <dbReference type="ARBA" id="ARBA00000098"/>
    </source>
</evidence>
<dbReference type="OrthoDB" id="100605at2"/>
<dbReference type="EC" id="3.4.11.2" evidence="4"/>
<evidence type="ECO:0000313" key="16">
    <source>
        <dbReference type="Proteomes" id="UP001058003"/>
    </source>
</evidence>
<evidence type="ECO:0000256" key="9">
    <source>
        <dbReference type="ARBA" id="ARBA00022833"/>
    </source>
</evidence>